<dbReference type="GO" id="GO:0044718">
    <property type="term" value="P:siderophore transmembrane transport"/>
    <property type="evidence" value="ECO:0007669"/>
    <property type="project" value="TreeGrafter"/>
</dbReference>
<keyword evidence="5 9" id="KW-0732">Signal</keyword>
<dbReference type="Proteomes" id="UP000195772">
    <property type="component" value="Unassembled WGS sequence"/>
</dbReference>
<dbReference type="SUPFAM" id="SSF49464">
    <property type="entry name" value="Carboxypeptidase regulatory domain-like"/>
    <property type="match status" value="1"/>
</dbReference>
<dbReference type="InterPro" id="IPR008969">
    <property type="entry name" value="CarboxyPept-like_regulatory"/>
</dbReference>
<organism evidence="12 13">
    <name type="scientific">Alistipes onderdonkii</name>
    <dbReference type="NCBI Taxonomy" id="328813"/>
    <lineage>
        <taxon>Bacteria</taxon>
        <taxon>Pseudomonadati</taxon>
        <taxon>Bacteroidota</taxon>
        <taxon>Bacteroidia</taxon>
        <taxon>Bacteroidales</taxon>
        <taxon>Rikenellaceae</taxon>
        <taxon>Alistipes</taxon>
    </lineage>
</organism>
<keyword evidence="6 8" id="KW-0472">Membrane</keyword>
<keyword evidence="2 8" id="KW-0813">Transport</keyword>
<dbReference type="InterPro" id="IPR036942">
    <property type="entry name" value="Beta-barrel_TonB_sf"/>
</dbReference>
<feature type="signal peptide" evidence="9">
    <location>
        <begin position="1"/>
        <end position="24"/>
    </location>
</feature>
<evidence type="ECO:0000313" key="11">
    <source>
        <dbReference type="EMBL" id="MCQ5081725.1"/>
    </source>
</evidence>
<name>A0A1Y3QW66_9BACT</name>
<dbReference type="Proteomes" id="UP001205035">
    <property type="component" value="Unassembled WGS sequence"/>
</dbReference>
<comment type="caution">
    <text evidence="12">The sequence shown here is derived from an EMBL/GenBank/DDBJ whole genome shotgun (WGS) entry which is preliminary data.</text>
</comment>
<dbReference type="InterPro" id="IPR012910">
    <property type="entry name" value="Plug_dom"/>
</dbReference>
<feature type="chain" id="PRO_5010985253" evidence="9">
    <location>
        <begin position="25"/>
        <end position="903"/>
    </location>
</feature>
<keyword evidence="3 8" id="KW-1134">Transmembrane beta strand</keyword>
<keyword evidence="4 8" id="KW-0812">Transmembrane</keyword>
<dbReference type="eggNOG" id="COG4772">
    <property type="taxonomic scope" value="Bacteria"/>
</dbReference>
<dbReference type="EMBL" id="JANGBQ010000003">
    <property type="protein sequence ID" value="MCQ5081725.1"/>
    <property type="molecule type" value="Genomic_DNA"/>
</dbReference>
<evidence type="ECO:0000256" key="3">
    <source>
        <dbReference type="ARBA" id="ARBA00022452"/>
    </source>
</evidence>
<evidence type="ECO:0000256" key="2">
    <source>
        <dbReference type="ARBA" id="ARBA00022448"/>
    </source>
</evidence>
<feature type="domain" description="TonB-dependent receptor plug" evidence="10">
    <location>
        <begin position="116"/>
        <end position="223"/>
    </location>
</feature>
<dbReference type="PANTHER" id="PTHR30069">
    <property type="entry name" value="TONB-DEPENDENT OUTER MEMBRANE RECEPTOR"/>
    <property type="match status" value="1"/>
</dbReference>
<dbReference type="RefSeq" id="WP_022331702.1">
    <property type="nucleotide sequence ID" value="NZ_AP025562.1"/>
</dbReference>
<dbReference type="PROSITE" id="PS52016">
    <property type="entry name" value="TONB_DEPENDENT_REC_3"/>
    <property type="match status" value="1"/>
</dbReference>
<dbReference type="SUPFAM" id="SSF56935">
    <property type="entry name" value="Porins"/>
    <property type="match status" value="1"/>
</dbReference>
<dbReference type="EMBL" id="NFHB01000007">
    <property type="protein sequence ID" value="OUN02637.1"/>
    <property type="molecule type" value="Genomic_DNA"/>
</dbReference>
<evidence type="ECO:0000256" key="6">
    <source>
        <dbReference type="ARBA" id="ARBA00023136"/>
    </source>
</evidence>
<reference evidence="11" key="3">
    <citation type="submission" date="2022-06" db="EMBL/GenBank/DDBJ databases">
        <title>Isolation of gut microbiota from human fecal samples.</title>
        <authorList>
            <person name="Pamer E.G."/>
            <person name="Barat B."/>
            <person name="Waligurski E."/>
            <person name="Medina S."/>
            <person name="Paddock L."/>
            <person name="Mostad J."/>
        </authorList>
    </citation>
    <scope>NUCLEOTIDE SEQUENCE</scope>
    <source>
        <strain evidence="11">DFI.6.22</strain>
    </source>
</reference>
<dbReference type="GO" id="GO:0015344">
    <property type="term" value="F:siderophore uptake transmembrane transporter activity"/>
    <property type="evidence" value="ECO:0007669"/>
    <property type="project" value="TreeGrafter"/>
</dbReference>
<dbReference type="PANTHER" id="PTHR30069:SF29">
    <property type="entry name" value="HEMOGLOBIN AND HEMOGLOBIN-HAPTOGLOBIN-BINDING PROTEIN 1-RELATED"/>
    <property type="match status" value="1"/>
</dbReference>
<proteinExistence type="inferred from homology"/>
<evidence type="ECO:0000256" key="7">
    <source>
        <dbReference type="ARBA" id="ARBA00023237"/>
    </source>
</evidence>
<accession>A0A1Y3QW66</accession>
<reference evidence="13" key="1">
    <citation type="submission" date="2017-04" db="EMBL/GenBank/DDBJ databases">
        <title>Function of individual gut microbiota members based on whole genome sequencing of pure cultures obtained from chicken caecum.</title>
        <authorList>
            <person name="Medvecky M."/>
            <person name="Cejkova D."/>
            <person name="Polansky O."/>
            <person name="Karasova D."/>
            <person name="Kubasova T."/>
            <person name="Cizek A."/>
            <person name="Rychlik I."/>
        </authorList>
    </citation>
    <scope>NUCLEOTIDE SEQUENCE [LARGE SCALE GENOMIC DNA]</scope>
    <source>
        <strain evidence="13">An90</strain>
    </source>
</reference>
<dbReference type="AlphaFoldDB" id="A0A1Y3QW66"/>
<dbReference type="Pfam" id="PF13715">
    <property type="entry name" value="CarbopepD_reg_2"/>
    <property type="match status" value="1"/>
</dbReference>
<keyword evidence="12" id="KW-0675">Receptor</keyword>
<evidence type="ECO:0000256" key="9">
    <source>
        <dbReference type="SAM" id="SignalP"/>
    </source>
</evidence>
<comment type="subcellular location">
    <subcellularLocation>
        <location evidence="1 8">Cell outer membrane</location>
        <topology evidence="1 8">Multi-pass membrane protein</topology>
    </subcellularLocation>
</comment>
<protein>
    <submittedName>
        <fullName evidence="12">TonB-dependent receptor</fullName>
    </submittedName>
</protein>
<evidence type="ECO:0000256" key="1">
    <source>
        <dbReference type="ARBA" id="ARBA00004571"/>
    </source>
</evidence>
<evidence type="ECO:0000256" key="8">
    <source>
        <dbReference type="PROSITE-ProRule" id="PRU01360"/>
    </source>
</evidence>
<evidence type="ECO:0000313" key="12">
    <source>
        <dbReference type="EMBL" id="OUN02637.1"/>
    </source>
</evidence>
<dbReference type="InterPro" id="IPR037066">
    <property type="entry name" value="Plug_dom_sf"/>
</dbReference>
<gene>
    <name evidence="12" type="ORF">B5G41_11370</name>
    <name evidence="11" type="ORF">NE651_02335</name>
</gene>
<dbReference type="GO" id="GO:0009279">
    <property type="term" value="C:cell outer membrane"/>
    <property type="evidence" value="ECO:0007669"/>
    <property type="project" value="UniProtKB-SubCell"/>
</dbReference>
<evidence type="ECO:0000313" key="13">
    <source>
        <dbReference type="Proteomes" id="UP000195772"/>
    </source>
</evidence>
<dbReference type="Pfam" id="PF07715">
    <property type="entry name" value="Plug"/>
    <property type="match status" value="1"/>
</dbReference>
<dbReference type="InterPro" id="IPR039426">
    <property type="entry name" value="TonB-dep_rcpt-like"/>
</dbReference>
<dbReference type="Gene3D" id="2.170.130.10">
    <property type="entry name" value="TonB-dependent receptor, plug domain"/>
    <property type="match status" value="1"/>
</dbReference>
<evidence type="ECO:0000259" key="10">
    <source>
        <dbReference type="Pfam" id="PF07715"/>
    </source>
</evidence>
<sequence length="903" mass="99674">MRKHLQHFLMTAALILFGVSAAVAQSAVTGKIVDETGAPLIGASVTVPGTSQGVSTDVDGNFTLKTDAKEIEISYVGYVPTKKPVTGPNARLGIIQMEPDAVALQDVIVMQSVAVQRKTPVAVSTVNAEEISYKLGGQEFPEILKSTPGVYVTKDGGGFGDSKINMRGFQAANVAVMVNGVPVNDMEWGGVYWSNWAGLSDVTRSMQTQRGLGASKISSPSVGGSVNIVTNGIEAKQGGTFSFGVGNDGLYSLSFSLSTGLTKSGWALSVLGAKRWGDGYIQGTNFEGYNWFVNISKRINDRHQLSLTAFGAPQKHAQRHALDDGLKIEEWQKAKNFMGEKDMYRYNAEYGFDKNGRQRYSHFNEYHKPQISLNHQWQIDYKSSLSTALYMSIGRGSGYSGQGRTSADRNMWKGTNYGVLNTTFRNPDGTFAYDKIQEMNAASPDGSRMIMSKSNNNHMWYGLLSTYTNQISKSLELSAGIDVRYYIGEHNNEIIDLYDGKYYIDDDSRKNVKAEQNAAAADPNWKYQKLQVGDKVYRDYDGHVHQEGVFAQLEWTKKNLNAFVSGSVSNTGYWRYDRFYYDAAHAESEHVNFIGYTVKGGANYNINEKHNVFANLGYISRAPFFSGGAFLQSTTSNAKNPDPLNEKVFSAEVGYGFRSGILSVNLNGYYTLWMDKSVVRSSSMANGDYARVNLSGVDARHMGLELDFVLRPNRWLDVTGMLSLGDWQWDSDSKGYIYDTQGQPLTKALDGTVASGIMAEDHAWLNLKQKGIKVGGSAQTTGALGVTVRPMKGLRVSADWNAYGNNYADFYIGSQTSLSGNSTVDVKDPWKIPWGHQLDLSASYAFKIGNVRATIYGNVNNVYDYNYIMDAQCAAADEGIWQNVYAVMYSFGRTYTVRLKINF</sequence>
<dbReference type="Gene3D" id="2.60.40.1120">
    <property type="entry name" value="Carboxypeptidase-like, regulatory domain"/>
    <property type="match status" value="1"/>
</dbReference>
<evidence type="ECO:0000256" key="4">
    <source>
        <dbReference type="ARBA" id="ARBA00022692"/>
    </source>
</evidence>
<keyword evidence="7 8" id="KW-0998">Cell outer membrane</keyword>
<evidence type="ECO:0000256" key="5">
    <source>
        <dbReference type="ARBA" id="ARBA00022729"/>
    </source>
</evidence>
<comment type="similarity">
    <text evidence="8">Belongs to the TonB-dependent receptor family.</text>
</comment>
<dbReference type="OrthoDB" id="1096764at2"/>
<reference evidence="12" key="2">
    <citation type="journal article" date="2018" name="BMC Genomics">
        <title>Whole genome sequencing and function prediction of 133 gut anaerobes isolated from chicken caecum in pure cultures.</title>
        <authorList>
            <person name="Medvecky M."/>
            <person name="Cejkova D."/>
            <person name="Polansky O."/>
            <person name="Karasova D."/>
            <person name="Kubasova T."/>
            <person name="Cizek A."/>
            <person name="Rychlik I."/>
        </authorList>
    </citation>
    <scope>NUCLEOTIDE SEQUENCE</scope>
    <source>
        <strain evidence="12">An90</strain>
    </source>
</reference>
<dbReference type="Gene3D" id="2.40.170.20">
    <property type="entry name" value="TonB-dependent receptor, beta-barrel domain"/>
    <property type="match status" value="1"/>
</dbReference>